<keyword evidence="3" id="KW-1015">Disulfide bond</keyword>
<feature type="compositionally biased region" description="Low complexity" evidence="5">
    <location>
        <begin position="135"/>
        <end position="153"/>
    </location>
</feature>
<feature type="transmembrane region" description="Helical" evidence="6">
    <location>
        <begin position="167"/>
        <end position="187"/>
    </location>
</feature>
<evidence type="ECO:0000256" key="2">
    <source>
        <dbReference type="ARBA" id="ARBA00022729"/>
    </source>
</evidence>
<dbReference type="EMBL" id="KZ305057">
    <property type="protein sequence ID" value="PIA33784.1"/>
    <property type="molecule type" value="Genomic_DNA"/>
</dbReference>
<dbReference type="OrthoDB" id="1882492at2759"/>
<keyword evidence="6" id="KW-1133">Transmembrane helix</keyword>
<dbReference type="Gene3D" id="1.10.110.10">
    <property type="entry name" value="Plant lipid-transfer and hydrophobic proteins"/>
    <property type="match status" value="1"/>
</dbReference>
<organism evidence="9 10">
    <name type="scientific">Aquilegia coerulea</name>
    <name type="common">Rocky mountain columbine</name>
    <dbReference type="NCBI Taxonomy" id="218851"/>
    <lineage>
        <taxon>Eukaryota</taxon>
        <taxon>Viridiplantae</taxon>
        <taxon>Streptophyta</taxon>
        <taxon>Embryophyta</taxon>
        <taxon>Tracheophyta</taxon>
        <taxon>Spermatophyta</taxon>
        <taxon>Magnoliopsida</taxon>
        <taxon>Ranunculales</taxon>
        <taxon>Ranunculaceae</taxon>
        <taxon>Thalictroideae</taxon>
        <taxon>Aquilegia</taxon>
    </lineage>
</organism>
<dbReference type="InterPro" id="IPR016140">
    <property type="entry name" value="Bifunc_inhib/LTP/seed_store"/>
</dbReference>
<gene>
    <name evidence="9" type="ORF">AQUCO_04000085v1</name>
</gene>
<dbReference type="FunCoup" id="A0A2G5CR43">
    <property type="interactions" value="218"/>
</dbReference>
<dbReference type="STRING" id="218851.A0A2G5CR43"/>
<evidence type="ECO:0000256" key="3">
    <source>
        <dbReference type="ARBA" id="ARBA00023157"/>
    </source>
</evidence>
<evidence type="ECO:0000313" key="10">
    <source>
        <dbReference type="Proteomes" id="UP000230069"/>
    </source>
</evidence>
<keyword evidence="6" id="KW-0812">Transmembrane</keyword>
<proteinExistence type="inferred from homology"/>
<evidence type="ECO:0000256" key="6">
    <source>
        <dbReference type="SAM" id="Phobius"/>
    </source>
</evidence>
<name>A0A2G5CR43_AQUCA</name>
<dbReference type="SUPFAM" id="SSF47699">
    <property type="entry name" value="Bifunctional inhibitor/lipid-transfer protein/seed storage 2S albumin"/>
    <property type="match status" value="1"/>
</dbReference>
<evidence type="ECO:0000256" key="7">
    <source>
        <dbReference type="SAM" id="SignalP"/>
    </source>
</evidence>
<keyword evidence="2 7" id="KW-0732">Signal</keyword>
<dbReference type="AlphaFoldDB" id="A0A2G5CR43"/>
<comment type="similarity">
    <text evidence="1">Belongs to the plant LTP family.</text>
</comment>
<feature type="domain" description="Bifunctional inhibitor/plant lipid transfer protein/seed storage helical" evidence="8">
    <location>
        <begin position="35"/>
        <end position="116"/>
    </location>
</feature>
<keyword evidence="10" id="KW-1185">Reference proteome</keyword>
<dbReference type="InterPro" id="IPR043325">
    <property type="entry name" value="LTSS"/>
</dbReference>
<accession>A0A2G5CR43</accession>
<protein>
    <recommendedName>
        <fullName evidence="8">Bifunctional inhibitor/plant lipid transfer protein/seed storage helical domain-containing protein</fullName>
    </recommendedName>
</protein>
<sequence>MMSSQSSLVIFTFLLFCFLNGSVFCAAPPTVEAQCSSEFSKVGVCLSFATGKADSPSKECCSTVQDIKDRNPVCLCFVIQQAHDGSSSLKSMGLQEAKLLQLPSACKLTNASISECPKLLNLSPSSPDNAIFKDPSPSTSTTPVAPAATSTPSTKKDSSMGFMHKPFLAFPVAIALATTMFISVFSVEISSPPSL</sequence>
<dbReference type="CDD" id="cd00010">
    <property type="entry name" value="AAI_LTSS"/>
    <property type="match status" value="1"/>
</dbReference>
<feature type="signal peptide" evidence="7">
    <location>
        <begin position="1"/>
        <end position="25"/>
    </location>
</feature>
<feature type="chain" id="PRO_5013888856" description="Bifunctional inhibitor/plant lipid transfer protein/seed storage helical domain-containing protein" evidence="7">
    <location>
        <begin position="26"/>
        <end position="195"/>
    </location>
</feature>
<evidence type="ECO:0000313" key="9">
    <source>
        <dbReference type="EMBL" id="PIA33784.1"/>
    </source>
</evidence>
<evidence type="ECO:0000256" key="1">
    <source>
        <dbReference type="ARBA" id="ARBA00009748"/>
    </source>
</evidence>
<dbReference type="InterPro" id="IPR036312">
    <property type="entry name" value="Bifun_inhib/LTP/seed_sf"/>
</dbReference>
<dbReference type="Proteomes" id="UP000230069">
    <property type="component" value="Unassembled WGS sequence"/>
</dbReference>
<evidence type="ECO:0000259" key="8">
    <source>
        <dbReference type="SMART" id="SM00499"/>
    </source>
</evidence>
<dbReference type="Pfam" id="PF14368">
    <property type="entry name" value="LTP_2"/>
    <property type="match status" value="1"/>
</dbReference>
<dbReference type="SMART" id="SM00499">
    <property type="entry name" value="AAI"/>
    <property type="match status" value="1"/>
</dbReference>
<keyword evidence="4" id="KW-0325">Glycoprotein</keyword>
<keyword evidence="6" id="KW-0472">Membrane</keyword>
<dbReference type="InParanoid" id="A0A2G5CR43"/>
<evidence type="ECO:0000256" key="5">
    <source>
        <dbReference type="SAM" id="MobiDB-lite"/>
    </source>
</evidence>
<dbReference type="PANTHER" id="PTHR33044">
    <property type="entry name" value="BIFUNCTIONAL INHIBITOR/LIPID-TRANSFER PROTEIN/SEED STORAGE 2S ALBUMIN SUPERFAMILY PROTEIN-RELATED"/>
    <property type="match status" value="1"/>
</dbReference>
<feature type="region of interest" description="Disordered" evidence="5">
    <location>
        <begin position="130"/>
        <end position="158"/>
    </location>
</feature>
<reference evidence="9 10" key="1">
    <citation type="submission" date="2017-09" db="EMBL/GenBank/DDBJ databases">
        <title>WGS assembly of Aquilegia coerulea Goldsmith.</title>
        <authorList>
            <person name="Hodges S."/>
            <person name="Kramer E."/>
            <person name="Nordborg M."/>
            <person name="Tomkins J."/>
            <person name="Borevitz J."/>
            <person name="Derieg N."/>
            <person name="Yan J."/>
            <person name="Mihaltcheva S."/>
            <person name="Hayes R.D."/>
            <person name="Rokhsar D."/>
        </authorList>
    </citation>
    <scope>NUCLEOTIDE SEQUENCE [LARGE SCALE GENOMIC DNA]</scope>
    <source>
        <strain evidence="10">cv. Goldsmith</strain>
    </source>
</reference>
<evidence type="ECO:0000256" key="4">
    <source>
        <dbReference type="ARBA" id="ARBA00023180"/>
    </source>
</evidence>